<reference evidence="2 3" key="1">
    <citation type="submission" date="2024-09" db="EMBL/GenBank/DDBJ databases">
        <authorList>
            <person name="Sun Q."/>
            <person name="Mori K."/>
        </authorList>
    </citation>
    <scope>NUCLEOTIDE SEQUENCE [LARGE SCALE GENOMIC DNA]</scope>
    <source>
        <strain evidence="2 3">KCTC 23076</strain>
    </source>
</reference>
<evidence type="ECO:0000313" key="3">
    <source>
        <dbReference type="Proteomes" id="UP001589896"/>
    </source>
</evidence>
<organism evidence="2 3">
    <name type="scientific">Lysobacter korlensis</name>
    <dbReference type="NCBI Taxonomy" id="553636"/>
    <lineage>
        <taxon>Bacteria</taxon>
        <taxon>Pseudomonadati</taxon>
        <taxon>Pseudomonadota</taxon>
        <taxon>Gammaproteobacteria</taxon>
        <taxon>Lysobacterales</taxon>
        <taxon>Lysobacteraceae</taxon>
        <taxon>Lysobacter</taxon>
    </lineage>
</organism>
<accession>A0ABV6RHF1</accession>
<gene>
    <name evidence="2" type="ORF">ACFFGH_00930</name>
</gene>
<dbReference type="InterPro" id="IPR058548">
    <property type="entry name" value="MlaB-like_STAS"/>
</dbReference>
<dbReference type="RefSeq" id="WP_386664051.1">
    <property type="nucleotide sequence ID" value="NZ_JBHLTG010000001.1"/>
</dbReference>
<dbReference type="Proteomes" id="UP001589896">
    <property type="component" value="Unassembled WGS sequence"/>
</dbReference>
<sequence length="96" mass="9951">MAASPDMPAQLRRDGDALVFSGALLRDAVSGLWSQSRSLRDGAQRIDLTGVSRIDSAGLALVAELADGRLPVDGEPVGLAELRGAYRLGATLGFAT</sequence>
<dbReference type="Pfam" id="PF13466">
    <property type="entry name" value="STAS_2"/>
    <property type="match status" value="1"/>
</dbReference>
<evidence type="ECO:0000313" key="2">
    <source>
        <dbReference type="EMBL" id="MFC0676413.1"/>
    </source>
</evidence>
<dbReference type="SUPFAM" id="SSF52091">
    <property type="entry name" value="SpoIIaa-like"/>
    <property type="match status" value="1"/>
</dbReference>
<name>A0ABV6RHF1_9GAMM</name>
<comment type="caution">
    <text evidence="2">The sequence shown here is derived from an EMBL/GenBank/DDBJ whole genome shotgun (WGS) entry which is preliminary data.</text>
</comment>
<dbReference type="InterPro" id="IPR036513">
    <property type="entry name" value="STAS_dom_sf"/>
</dbReference>
<dbReference type="EMBL" id="JBHLTG010000001">
    <property type="protein sequence ID" value="MFC0676413.1"/>
    <property type="molecule type" value="Genomic_DNA"/>
</dbReference>
<keyword evidence="3" id="KW-1185">Reference proteome</keyword>
<protein>
    <submittedName>
        <fullName evidence="2">Lipid asymmetry maintenance protein MlaB</fullName>
    </submittedName>
</protein>
<proteinExistence type="predicted"/>
<evidence type="ECO:0000259" key="1">
    <source>
        <dbReference type="Pfam" id="PF13466"/>
    </source>
</evidence>
<feature type="domain" description="MlaB-like STAS" evidence="1">
    <location>
        <begin position="18"/>
        <end position="75"/>
    </location>
</feature>